<gene>
    <name evidence="1" type="ORF">LCGC14_1960540</name>
</gene>
<dbReference type="InterPro" id="IPR032466">
    <property type="entry name" value="Metal_Hydrolase"/>
</dbReference>
<dbReference type="PANTHER" id="PTHR10443:SF12">
    <property type="entry name" value="DIPEPTIDASE"/>
    <property type="match status" value="1"/>
</dbReference>
<dbReference type="GO" id="GO:0070573">
    <property type="term" value="F:metallodipeptidase activity"/>
    <property type="evidence" value="ECO:0007669"/>
    <property type="project" value="InterPro"/>
</dbReference>
<organism evidence="1">
    <name type="scientific">marine sediment metagenome</name>
    <dbReference type="NCBI Taxonomy" id="412755"/>
    <lineage>
        <taxon>unclassified sequences</taxon>
        <taxon>metagenomes</taxon>
        <taxon>ecological metagenomes</taxon>
    </lineage>
</organism>
<protein>
    <recommendedName>
        <fullName evidence="2">Dipeptidase</fullName>
    </recommendedName>
</protein>
<name>A0A0F9FEQ2_9ZZZZ</name>
<dbReference type="PROSITE" id="PS51365">
    <property type="entry name" value="RENAL_DIPEPTIDASE_2"/>
    <property type="match status" value="1"/>
</dbReference>
<dbReference type="PANTHER" id="PTHR10443">
    <property type="entry name" value="MICROSOMAL DIPEPTIDASE"/>
    <property type="match status" value="1"/>
</dbReference>
<feature type="non-terminal residue" evidence="1">
    <location>
        <position position="251"/>
    </location>
</feature>
<evidence type="ECO:0008006" key="2">
    <source>
        <dbReference type="Google" id="ProtNLM"/>
    </source>
</evidence>
<proteinExistence type="predicted"/>
<accession>A0A0F9FEQ2</accession>
<dbReference type="AlphaFoldDB" id="A0A0F9FEQ2"/>
<dbReference type="Pfam" id="PF01244">
    <property type="entry name" value="Peptidase_M19"/>
    <property type="match status" value="1"/>
</dbReference>
<sequence length="251" mass="27346">MAQSATLTLCRLFQKLCLTYSVPAHCSPIVNSLSTDFCPSTRVTQSKTENTRRLIIDGLNCAALSRAQMERTRDGGIVALNLTSILPWSNFTASMQGLATKLAAIEEMADLVVVAVSTADIEQARVDNRVAIILGAQNSTLVEDDLGLLRVLQRVGFRILQPTYNEHNRLGDGATGEPFGPQDQGLRELGRQWVQEMNRLHMLIDISHSGYGTCADVIEASADPVIFSHANARALCDSPRNKPDDLIKAIA</sequence>
<reference evidence="1" key="1">
    <citation type="journal article" date="2015" name="Nature">
        <title>Complex archaea that bridge the gap between prokaryotes and eukaryotes.</title>
        <authorList>
            <person name="Spang A."/>
            <person name="Saw J.H."/>
            <person name="Jorgensen S.L."/>
            <person name="Zaremba-Niedzwiedzka K."/>
            <person name="Martijn J."/>
            <person name="Lind A.E."/>
            <person name="van Eijk R."/>
            <person name="Schleper C."/>
            <person name="Guy L."/>
            <person name="Ettema T.J."/>
        </authorList>
    </citation>
    <scope>NUCLEOTIDE SEQUENCE</scope>
</reference>
<dbReference type="EMBL" id="LAZR01021580">
    <property type="protein sequence ID" value="KKL84859.1"/>
    <property type="molecule type" value="Genomic_DNA"/>
</dbReference>
<dbReference type="Gene3D" id="3.20.20.140">
    <property type="entry name" value="Metal-dependent hydrolases"/>
    <property type="match status" value="1"/>
</dbReference>
<evidence type="ECO:0000313" key="1">
    <source>
        <dbReference type="EMBL" id="KKL84859.1"/>
    </source>
</evidence>
<dbReference type="GO" id="GO:0006508">
    <property type="term" value="P:proteolysis"/>
    <property type="evidence" value="ECO:0007669"/>
    <property type="project" value="InterPro"/>
</dbReference>
<dbReference type="SUPFAM" id="SSF51556">
    <property type="entry name" value="Metallo-dependent hydrolases"/>
    <property type="match status" value="1"/>
</dbReference>
<comment type="caution">
    <text evidence="1">The sequence shown here is derived from an EMBL/GenBank/DDBJ whole genome shotgun (WGS) entry which is preliminary data.</text>
</comment>
<dbReference type="InterPro" id="IPR008257">
    <property type="entry name" value="Pept_M19"/>
</dbReference>